<protein>
    <submittedName>
        <fullName evidence="1">Uncharacterized protein</fullName>
    </submittedName>
</protein>
<evidence type="ECO:0000313" key="2">
    <source>
        <dbReference type="Proteomes" id="UP000075288"/>
    </source>
</evidence>
<organism evidence="1 2">
    <name type="scientific">Heyndrickxia coagulans</name>
    <name type="common">Weizmannia coagulans</name>
    <dbReference type="NCBI Taxonomy" id="1398"/>
    <lineage>
        <taxon>Bacteria</taxon>
        <taxon>Bacillati</taxon>
        <taxon>Bacillota</taxon>
        <taxon>Bacilli</taxon>
        <taxon>Bacillales</taxon>
        <taxon>Bacillaceae</taxon>
        <taxon>Heyndrickxia</taxon>
    </lineage>
</organism>
<dbReference type="EMBL" id="LQYG01000013">
    <property type="protein sequence ID" value="KYC65770.1"/>
    <property type="molecule type" value="Genomic_DNA"/>
</dbReference>
<dbReference type="Proteomes" id="UP000075288">
    <property type="component" value="Unassembled WGS sequence"/>
</dbReference>
<proteinExistence type="predicted"/>
<sequence length="50" mass="6186">MICALKAHSDRFVRKPDKKYKNFKKINEKVLKKWLTSHMIIYITKMRYKI</sequence>
<reference evidence="1 2" key="1">
    <citation type="submission" date="2016-01" db="EMBL/GenBank/DDBJ databases">
        <title>Genome Sequences of Twelve Sporeforming Bacillus Species Isolated from Foods.</title>
        <authorList>
            <person name="Berendsen E.M."/>
            <person name="Wells-Bennik M.H."/>
            <person name="Krawcyk A.O."/>
            <person name="De Jong A."/>
            <person name="Holsappel S."/>
            <person name="Eijlander R.T."/>
            <person name="Kuipers O.P."/>
        </authorList>
    </citation>
    <scope>NUCLEOTIDE SEQUENCE [LARGE SCALE GENOMIC DNA]</scope>
    <source>
        <strain evidence="1 2">B4098</strain>
    </source>
</reference>
<dbReference type="PATRIC" id="fig|1398.26.peg.913"/>
<evidence type="ECO:0000313" key="1">
    <source>
        <dbReference type="EMBL" id="KYC65770.1"/>
    </source>
</evidence>
<dbReference type="AlphaFoldDB" id="A0A150K874"/>
<comment type="caution">
    <text evidence="1">The sequence shown here is derived from an EMBL/GenBank/DDBJ whole genome shotgun (WGS) entry which is preliminary data.</text>
</comment>
<name>A0A150K874_HEYCO</name>
<accession>A0A150K874</accession>
<gene>
    <name evidence="1" type="ORF">B4098_0987</name>
</gene>